<dbReference type="EMBL" id="QMIE01000001">
    <property type="protein sequence ID" value="TVM19966.1"/>
    <property type="molecule type" value="Genomic_DNA"/>
</dbReference>
<dbReference type="AlphaFoldDB" id="A0A7M3MKT2"/>
<name>A0A7M3MKT2_9BACT</name>
<feature type="transmembrane region" description="Helical" evidence="1">
    <location>
        <begin position="190"/>
        <end position="213"/>
    </location>
</feature>
<dbReference type="RefSeq" id="WP_144301428.1">
    <property type="nucleotide sequence ID" value="NZ_QMIE01000001.1"/>
</dbReference>
<reference evidence="2 3" key="1">
    <citation type="submission" date="2018-06" db="EMBL/GenBank/DDBJ databases">
        <title>Complete genome of Desulfovibrio indonesiensis P37SLT.</title>
        <authorList>
            <person name="Crispim J.S."/>
            <person name="Vidigal P.M.P."/>
            <person name="Silva L.C.F."/>
            <person name="Laguardia C.N."/>
            <person name="Araujo L.C."/>
            <person name="Dias R.S."/>
            <person name="Sousa M.P."/>
            <person name="Paula S.O."/>
            <person name="Silva C."/>
        </authorList>
    </citation>
    <scope>NUCLEOTIDE SEQUENCE [LARGE SCALE GENOMIC DNA]</scope>
    <source>
        <strain evidence="2 3">P37SLT</strain>
    </source>
</reference>
<feature type="transmembrane region" description="Helical" evidence="1">
    <location>
        <begin position="99"/>
        <end position="121"/>
    </location>
</feature>
<keyword evidence="1" id="KW-1133">Transmembrane helix</keyword>
<dbReference type="Proteomes" id="UP000448292">
    <property type="component" value="Unassembled WGS sequence"/>
</dbReference>
<organism evidence="2 3">
    <name type="scientific">Oceanidesulfovibrio indonesiensis</name>
    <dbReference type="NCBI Taxonomy" id="54767"/>
    <lineage>
        <taxon>Bacteria</taxon>
        <taxon>Pseudomonadati</taxon>
        <taxon>Thermodesulfobacteriota</taxon>
        <taxon>Desulfovibrionia</taxon>
        <taxon>Desulfovibrionales</taxon>
        <taxon>Desulfovibrionaceae</taxon>
        <taxon>Oceanidesulfovibrio</taxon>
    </lineage>
</organism>
<comment type="caution">
    <text evidence="2">The sequence shown here is derived from an EMBL/GenBank/DDBJ whole genome shotgun (WGS) entry which is preliminary data.</text>
</comment>
<feature type="transmembrane region" description="Helical" evidence="1">
    <location>
        <begin position="163"/>
        <end position="184"/>
    </location>
</feature>
<keyword evidence="3" id="KW-1185">Reference proteome</keyword>
<feature type="transmembrane region" description="Helical" evidence="1">
    <location>
        <begin position="225"/>
        <end position="244"/>
    </location>
</feature>
<protein>
    <submittedName>
        <fullName evidence="2">Uncharacterized protein</fullName>
    </submittedName>
</protein>
<accession>A0A7M3MKT2</accession>
<feature type="transmembrane region" description="Helical" evidence="1">
    <location>
        <begin position="6"/>
        <end position="25"/>
    </location>
</feature>
<gene>
    <name evidence="2" type="ORF">DPQ33_01705</name>
</gene>
<evidence type="ECO:0000256" key="1">
    <source>
        <dbReference type="SAM" id="Phobius"/>
    </source>
</evidence>
<evidence type="ECO:0000313" key="3">
    <source>
        <dbReference type="Proteomes" id="UP000448292"/>
    </source>
</evidence>
<sequence length="246" mass="26006">MNLDQIGWLLVAGGALLVLADMGSAEWRSMFRGILGERIAALISPAAVMRSAGRVLERDARQARRSANGEDGAEAAEDSLTLRDYLLLLNPYSGSGLSLFLLAALFAGTLFGLSIIIVWLFGQNFFIASRTSVFYASLIFSVLTLIIGLLMRTAPAGRRLGRALRAAFIISLLFNPLVLAVVVALAMVCIAVFVVGPWIGAAALSAFWLVFATVDGSRKGTLGELGPRTVALGLIALGLLLQLIGG</sequence>
<keyword evidence="1" id="KW-0472">Membrane</keyword>
<evidence type="ECO:0000313" key="2">
    <source>
        <dbReference type="EMBL" id="TVM19966.1"/>
    </source>
</evidence>
<keyword evidence="1" id="KW-0812">Transmembrane</keyword>
<feature type="transmembrane region" description="Helical" evidence="1">
    <location>
        <begin position="133"/>
        <end position="151"/>
    </location>
</feature>
<proteinExistence type="predicted"/>
<dbReference type="OrthoDB" id="9886547at2"/>